<dbReference type="Proteomes" id="UP001163603">
    <property type="component" value="Chromosome 3"/>
</dbReference>
<protein>
    <submittedName>
        <fullName evidence="1">Uncharacterized protein</fullName>
    </submittedName>
</protein>
<evidence type="ECO:0000313" key="2">
    <source>
        <dbReference type="Proteomes" id="UP001163603"/>
    </source>
</evidence>
<name>A0ACC0Z420_9ROSI</name>
<dbReference type="EMBL" id="CM047738">
    <property type="protein sequence ID" value="KAJ0046036.1"/>
    <property type="molecule type" value="Genomic_DNA"/>
</dbReference>
<keyword evidence="2" id="KW-1185">Reference proteome</keyword>
<organism evidence="1 2">
    <name type="scientific">Pistacia integerrima</name>
    <dbReference type="NCBI Taxonomy" id="434235"/>
    <lineage>
        <taxon>Eukaryota</taxon>
        <taxon>Viridiplantae</taxon>
        <taxon>Streptophyta</taxon>
        <taxon>Embryophyta</taxon>
        <taxon>Tracheophyta</taxon>
        <taxon>Spermatophyta</taxon>
        <taxon>Magnoliopsida</taxon>
        <taxon>eudicotyledons</taxon>
        <taxon>Gunneridae</taxon>
        <taxon>Pentapetalae</taxon>
        <taxon>rosids</taxon>
        <taxon>malvids</taxon>
        <taxon>Sapindales</taxon>
        <taxon>Anacardiaceae</taxon>
        <taxon>Pistacia</taxon>
    </lineage>
</organism>
<reference evidence="2" key="1">
    <citation type="journal article" date="2023" name="G3 (Bethesda)">
        <title>Genome assembly and association tests identify interacting loci associated with vigor, precocity, and sex in interspecific pistachio rootstocks.</title>
        <authorList>
            <person name="Palmer W."/>
            <person name="Jacygrad E."/>
            <person name="Sagayaradj S."/>
            <person name="Cavanaugh K."/>
            <person name="Han R."/>
            <person name="Bertier L."/>
            <person name="Beede B."/>
            <person name="Kafkas S."/>
            <person name="Golino D."/>
            <person name="Preece J."/>
            <person name="Michelmore R."/>
        </authorList>
    </citation>
    <scope>NUCLEOTIDE SEQUENCE [LARGE SCALE GENOMIC DNA]</scope>
</reference>
<evidence type="ECO:0000313" key="1">
    <source>
        <dbReference type="EMBL" id="KAJ0046036.1"/>
    </source>
</evidence>
<comment type="caution">
    <text evidence="1">The sequence shown here is derived from an EMBL/GenBank/DDBJ whole genome shotgun (WGS) entry which is preliminary data.</text>
</comment>
<proteinExistence type="predicted"/>
<sequence>MEDVVRLGVEVRQELLVSPSDGIPTKKLAHFLKPTIKSSNGVVFELPSRCLDHLPSTFEPKKWPIMDGGEATITLEDLLIAGYSVFGSPVFCPVEIDELNELEEKLNQARSELNKSTSKKASHSSWMKKFVDSGSEIEHEAFLTLWLLRFVLSPHNAVVKSVFPIAVRLPRGTRIALAPAVLSGICKDLSSLKEKIVALTKFDNRGDEDNELAVTVRSPFQLVQIWAWERFLHLRPEPNLIKTGEPRFAHRHEQFIVVENVRKVIDSVKDDFDWRPCVKPVTNWNSPKFYGEKRNVDFMTIADFMKSSIKHDDGNNRHVPDVKHTSNEIEIVKVVPEALSELATDSKASDQDHDTVRMQDGERDGSENAMKILELQSEERVSKLEKILA</sequence>
<gene>
    <name evidence="1" type="ORF">Pint_04187</name>
</gene>
<accession>A0ACC0Z420</accession>